<protein>
    <submittedName>
        <fullName evidence="1">Uncharacterized protein</fullName>
    </submittedName>
</protein>
<dbReference type="Proteomes" id="UP000037122">
    <property type="component" value="Unassembled WGS sequence"/>
</dbReference>
<comment type="caution">
    <text evidence="1">The sequence shown here is derived from an EMBL/GenBank/DDBJ whole genome shotgun (WGS) entry which is preliminary data.</text>
</comment>
<reference evidence="2" key="1">
    <citation type="journal article" date="2015" name="BMC Genomics">
        <title>Draft genome of a commonly misdiagnosed multidrug resistant pathogen Candida auris.</title>
        <authorList>
            <person name="Chatterjee S."/>
            <person name="Alampalli S.V."/>
            <person name="Nageshan R.K."/>
            <person name="Chettiar S.T."/>
            <person name="Joshi S."/>
            <person name="Tatu U.S."/>
        </authorList>
    </citation>
    <scope>NUCLEOTIDE SEQUENCE [LARGE SCALE GENOMIC DNA]</scope>
    <source>
        <strain evidence="2">6684</strain>
    </source>
</reference>
<name>A0A0L0P4M6_CANAR</name>
<dbReference type="AlphaFoldDB" id="A0A0L0P4M6"/>
<evidence type="ECO:0000313" key="1">
    <source>
        <dbReference type="EMBL" id="KNE01327.1"/>
    </source>
</evidence>
<organism evidence="1 2">
    <name type="scientific">Candidozyma auris</name>
    <name type="common">Yeast</name>
    <name type="synonym">Candida auris</name>
    <dbReference type="NCBI Taxonomy" id="498019"/>
    <lineage>
        <taxon>Eukaryota</taxon>
        <taxon>Fungi</taxon>
        <taxon>Dikarya</taxon>
        <taxon>Ascomycota</taxon>
        <taxon>Saccharomycotina</taxon>
        <taxon>Pichiomycetes</taxon>
        <taxon>Metschnikowiaceae</taxon>
        <taxon>Candidozyma</taxon>
    </lineage>
</organism>
<dbReference type="EMBL" id="LGST01000013">
    <property type="protein sequence ID" value="KNE01327.1"/>
    <property type="molecule type" value="Genomic_DNA"/>
</dbReference>
<proteinExistence type="predicted"/>
<accession>A0A0L0P4M6</accession>
<evidence type="ECO:0000313" key="2">
    <source>
        <dbReference type="Proteomes" id="UP000037122"/>
    </source>
</evidence>
<dbReference type="VEuPathDB" id="FungiDB:QG37_01635"/>
<sequence length="91" mass="10346">MSHHGCSDFAVCIKVTEWVSGEEQQVGVTIAEDGRKKSKGKQSRKKKWLFQQSLAFPTQEMVPCGGLLLLLGTNRVKCVFFIACRHRERQH</sequence>
<gene>
    <name evidence="1" type="ORF">QG37_01635</name>
</gene>